<dbReference type="InterPro" id="IPR000637">
    <property type="entry name" value="HMGI/Y_DNA-bd_CS"/>
</dbReference>
<dbReference type="PROSITE" id="PS51299">
    <property type="entry name" value="HTH_APSES"/>
    <property type="match status" value="1"/>
</dbReference>
<feature type="region of interest" description="Disordered" evidence="3">
    <location>
        <begin position="1"/>
        <end position="43"/>
    </location>
</feature>
<dbReference type="InterPro" id="IPR036887">
    <property type="entry name" value="HTH_APSES_sf"/>
</dbReference>
<feature type="compositionally biased region" description="Low complexity" evidence="3">
    <location>
        <begin position="23"/>
        <end position="38"/>
    </location>
</feature>
<accession>A0AAN6JS61</accession>
<feature type="compositionally biased region" description="Polar residues" evidence="3">
    <location>
        <begin position="262"/>
        <end position="275"/>
    </location>
</feature>
<dbReference type="PANTHER" id="PTHR38044:SF1">
    <property type="entry name" value="BOUQUET FORMATION PROTEIN 4"/>
    <property type="match status" value="1"/>
</dbReference>
<feature type="compositionally biased region" description="Acidic residues" evidence="3">
    <location>
        <begin position="386"/>
        <end position="396"/>
    </location>
</feature>
<evidence type="ECO:0000256" key="2">
    <source>
        <dbReference type="ARBA" id="ARBA00023242"/>
    </source>
</evidence>
<comment type="subcellular location">
    <subcellularLocation>
        <location evidence="1">Nucleus</location>
    </subcellularLocation>
</comment>
<dbReference type="GO" id="GO:1990862">
    <property type="term" value="C:nuclear membrane complex Bqt3-Bqt4"/>
    <property type="evidence" value="ECO:0007669"/>
    <property type="project" value="InterPro"/>
</dbReference>
<dbReference type="GO" id="GO:0003677">
    <property type="term" value="F:DNA binding"/>
    <property type="evidence" value="ECO:0007669"/>
    <property type="project" value="InterPro"/>
</dbReference>
<reference evidence="5" key="1">
    <citation type="journal article" date="2023" name="PhytoFront">
        <title>Draft Genome Resources of Seven Strains of Tilletia horrida, Causal Agent of Kernel Smut of Rice.</title>
        <authorList>
            <person name="Khanal S."/>
            <person name="Antony Babu S."/>
            <person name="Zhou X.G."/>
        </authorList>
    </citation>
    <scope>NUCLEOTIDE SEQUENCE</scope>
    <source>
        <strain evidence="5">TX6</strain>
    </source>
</reference>
<evidence type="ECO:0000256" key="3">
    <source>
        <dbReference type="SAM" id="MobiDB-lite"/>
    </source>
</evidence>
<feature type="region of interest" description="Disordered" evidence="3">
    <location>
        <begin position="253"/>
        <end position="331"/>
    </location>
</feature>
<keyword evidence="2" id="KW-0539">Nucleus</keyword>
<evidence type="ECO:0000313" key="6">
    <source>
        <dbReference type="Proteomes" id="UP001176517"/>
    </source>
</evidence>
<evidence type="ECO:0000259" key="4">
    <source>
        <dbReference type="PROSITE" id="PS51299"/>
    </source>
</evidence>
<name>A0AAN6JS61_9BASI</name>
<feature type="compositionally biased region" description="Polar residues" evidence="3">
    <location>
        <begin position="306"/>
        <end position="317"/>
    </location>
</feature>
<dbReference type="Proteomes" id="UP001176517">
    <property type="component" value="Unassembled WGS sequence"/>
</dbReference>
<dbReference type="SUPFAM" id="SSF54616">
    <property type="entry name" value="DNA-binding domain of Mlu1-box binding protein MBP1"/>
    <property type="match status" value="1"/>
</dbReference>
<protein>
    <recommendedName>
        <fullName evidence="4">HTH APSES-type domain-containing protein</fullName>
    </recommendedName>
</protein>
<dbReference type="InterPro" id="IPR003163">
    <property type="entry name" value="Tscrpt_reg_HTH_APSES-type"/>
</dbReference>
<proteinExistence type="predicted"/>
<dbReference type="GO" id="GO:0044820">
    <property type="term" value="P:mitotic telomere tethering at nuclear periphery"/>
    <property type="evidence" value="ECO:0007669"/>
    <property type="project" value="TreeGrafter"/>
</dbReference>
<feature type="compositionally biased region" description="Low complexity" evidence="3">
    <location>
        <begin position="185"/>
        <end position="196"/>
    </location>
</feature>
<dbReference type="InterPro" id="IPR037548">
    <property type="entry name" value="Bqt4"/>
</dbReference>
<comment type="caution">
    <text evidence="5">The sequence shown here is derived from an EMBL/GenBank/DDBJ whole genome shotgun (WGS) entry which is preliminary data.</text>
</comment>
<dbReference type="PROSITE" id="PS00354">
    <property type="entry name" value="HMGI_Y"/>
    <property type="match status" value="1"/>
</dbReference>
<dbReference type="GO" id="GO:0006355">
    <property type="term" value="P:regulation of DNA-templated transcription"/>
    <property type="evidence" value="ECO:0007669"/>
    <property type="project" value="InterPro"/>
</dbReference>
<dbReference type="AlphaFoldDB" id="A0AAN6JS61"/>
<gene>
    <name evidence="5" type="ORF">OC846_002953</name>
</gene>
<feature type="region of interest" description="Disordered" evidence="3">
    <location>
        <begin position="362"/>
        <end position="400"/>
    </location>
</feature>
<feature type="compositionally biased region" description="Low complexity" evidence="3">
    <location>
        <begin position="287"/>
        <end position="303"/>
    </location>
</feature>
<evidence type="ECO:0000256" key="1">
    <source>
        <dbReference type="ARBA" id="ARBA00004123"/>
    </source>
</evidence>
<feature type="region of interest" description="Disordered" evidence="3">
    <location>
        <begin position="154"/>
        <end position="197"/>
    </location>
</feature>
<organism evidence="5 6">
    <name type="scientific">Tilletia horrida</name>
    <dbReference type="NCBI Taxonomy" id="155126"/>
    <lineage>
        <taxon>Eukaryota</taxon>
        <taxon>Fungi</taxon>
        <taxon>Dikarya</taxon>
        <taxon>Basidiomycota</taxon>
        <taxon>Ustilaginomycotina</taxon>
        <taxon>Exobasidiomycetes</taxon>
        <taxon>Tilletiales</taxon>
        <taxon>Tilletiaceae</taxon>
        <taxon>Tilletia</taxon>
    </lineage>
</organism>
<keyword evidence="6" id="KW-1185">Reference proteome</keyword>
<evidence type="ECO:0000313" key="5">
    <source>
        <dbReference type="EMBL" id="KAK0552256.1"/>
    </source>
</evidence>
<feature type="domain" description="HTH APSES-type" evidence="4">
    <location>
        <begin position="83"/>
        <end position="240"/>
    </location>
</feature>
<sequence length="473" mass="49472">MPAPRRSTPRRGRSSSVLSNEDASAGNTTSNASPSSAAVHRVAKPLLPADHVARHKRPDLPKGTNSVLPDGDVPVKLQIIEREGKDIIIGRVKLPLPSGGSATPAVSDHAFLLKRFDTNALAASSMFKIAFPYADPAAEEAEMQYLERRYDCDGANGGNLTPGGADDDGHTDTPTKRPRGRPRKSAAPATSNSANTGVRLQGTWIPASDALEVAEEYRILRYARGLIEARAELDENRQLYLILPNGNRIHQAASKRAAAKSNGASASTTENNATETPKRKRARQSEATTTTTTTTTSSSGAGTPSVIRTKTTRTVGQDGTEEVRVERTETTVGAVISSEDANAQLEQARALAISKRVEAAAAGASGAGSASRKRRAVADAPRSDEGEAGEEDEYEGDGTVVPSNALVTSVRRGATAVRRRPLVSAAGFAGATAVAGAGALAYASGYDLQAAIQMAQQGLAQIGLPNLSGIFQF</sequence>
<dbReference type="GO" id="GO:0070197">
    <property type="term" value="P:meiotic attachment of telomere to nuclear envelope"/>
    <property type="evidence" value="ECO:0007669"/>
    <property type="project" value="InterPro"/>
</dbReference>
<dbReference type="EMBL" id="JAPDMZ010000065">
    <property type="protein sequence ID" value="KAK0552256.1"/>
    <property type="molecule type" value="Genomic_DNA"/>
</dbReference>
<dbReference type="PANTHER" id="PTHR38044">
    <property type="entry name" value="BOUQUET FORMATION PROTEIN 4"/>
    <property type="match status" value="1"/>
</dbReference>